<dbReference type="AlphaFoldDB" id="A0A328AEP3"/>
<dbReference type="Gene3D" id="3.90.1140.10">
    <property type="entry name" value="Cyclic phosphodiesterase"/>
    <property type="match status" value="1"/>
</dbReference>
<evidence type="ECO:0000313" key="2">
    <source>
        <dbReference type="Proteomes" id="UP000249254"/>
    </source>
</evidence>
<dbReference type="Pfam" id="PF13563">
    <property type="entry name" value="2_5_RNA_ligase2"/>
    <property type="match status" value="1"/>
</dbReference>
<dbReference type="GO" id="GO:0016874">
    <property type="term" value="F:ligase activity"/>
    <property type="evidence" value="ECO:0007669"/>
    <property type="project" value="UniProtKB-KW"/>
</dbReference>
<dbReference type="InterPro" id="IPR009097">
    <property type="entry name" value="Cyclic_Pdiesterase"/>
</dbReference>
<protein>
    <submittedName>
        <fullName evidence="1">2'-5' RNA ligase family protein</fullName>
    </submittedName>
</protein>
<gene>
    <name evidence="1" type="ORF">DJ017_18740</name>
</gene>
<dbReference type="Proteomes" id="UP000249254">
    <property type="component" value="Unassembled WGS sequence"/>
</dbReference>
<dbReference type="EMBL" id="QFYQ01000002">
    <property type="protein sequence ID" value="RAK51854.1"/>
    <property type="molecule type" value="Genomic_DNA"/>
</dbReference>
<name>A0A328AEP3_9CAUL</name>
<sequence>MLLVPELAPLIDDMRARHDPAFRQGMPAHLTVLYPFMDPVTIGPTQRGKVAEVFRGFEAFELSFSRIGRFPEALWLAPDPAEAVTAMVEAMVAAFPAYPPYRGQFDTIIPHVTVAQGEGLEMGALEPELRRRFATPVRVKVEAVALFTTVRRRWREVDRFLLASP</sequence>
<keyword evidence="2" id="KW-1185">Reference proteome</keyword>
<organism evidence="1 2">
    <name type="scientific">Phenylobacterium soli</name>
    <dbReference type="NCBI Taxonomy" id="2170551"/>
    <lineage>
        <taxon>Bacteria</taxon>
        <taxon>Pseudomonadati</taxon>
        <taxon>Pseudomonadota</taxon>
        <taxon>Alphaproteobacteria</taxon>
        <taxon>Caulobacterales</taxon>
        <taxon>Caulobacteraceae</taxon>
        <taxon>Phenylobacterium</taxon>
    </lineage>
</organism>
<reference evidence="2" key="1">
    <citation type="submission" date="2018-05" db="EMBL/GenBank/DDBJ databases">
        <authorList>
            <person name="Li X."/>
        </authorList>
    </citation>
    <scope>NUCLEOTIDE SEQUENCE [LARGE SCALE GENOMIC DNA]</scope>
    <source>
        <strain evidence="2">LX32</strain>
    </source>
</reference>
<evidence type="ECO:0000313" key="1">
    <source>
        <dbReference type="EMBL" id="RAK51854.1"/>
    </source>
</evidence>
<dbReference type="SUPFAM" id="SSF55144">
    <property type="entry name" value="LigT-like"/>
    <property type="match status" value="1"/>
</dbReference>
<accession>A0A328AEP3</accession>
<proteinExistence type="predicted"/>
<comment type="caution">
    <text evidence="1">The sequence shown here is derived from an EMBL/GenBank/DDBJ whole genome shotgun (WGS) entry which is preliminary data.</text>
</comment>
<keyword evidence="1" id="KW-0436">Ligase</keyword>